<evidence type="ECO:0000259" key="5">
    <source>
        <dbReference type="PROSITE" id="PS51795"/>
    </source>
</evidence>
<reference evidence="6" key="1">
    <citation type="submission" date="2022-03" db="EMBL/GenBank/DDBJ databases">
        <title>A functionally conserved STORR gene fusion in Papaver species that diverged 16.8 million years ago.</title>
        <authorList>
            <person name="Catania T."/>
        </authorList>
    </citation>
    <scope>NUCLEOTIDE SEQUENCE</scope>
    <source>
        <strain evidence="6">S-191538</strain>
    </source>
</reference>
<dbReference type="InterPro" id="IPR044593">
    <property type="entry name" value="FLZ8/MARD1"/>
</dbReference>
<evidence type="ECO:0000256" key="3">
    <source>
        <dbReference type="PROSITE-ProRule" id="PRU01131"/>
    </source>
</evidence>
<evidence type="ECO:0000256" key="2">
    <source>
        <dbReference type="ARBA" id="ARBA00022723"/>
    </source>
</evidence>
<dbReference type="PANTHER" id="PTHR46443:SF3">
    <property type="entry name" value="PROTEIN MARD1"/>
    <property type="match status" value="1"/>
</dbReference>
<dbReference type="PANTHER" id="PTHR46443">
    <property type="entry name" value="FCS-LIKE ZINC FINGER 8"/>
    <property type="match status" value="1"/>
</dbReference>
<evidence type="ECO:0000256" key="1">
    <source>
        <dbReference type="ARBA" id="ARBA00009374"/>
    </source>
</evidence>
<feature type="region of interest" description="Disordered" evidence="4">
    <location>
        <begin position="1"/>
        <end position="24"/>
    </location>
</feature>
<name>A0AA41VST2_PAPNU</name>
<feature type="domain" description="FLZ-type" evidence="5">
    <location>
        <begin position="240"/>
        <end position="284"/>
    </location>
</feature>
<dbReference type="PROSITE" id="PS51795">
    <property type="entry name" value="ZF_FLZ"/>
    <property type="match status" value="1"/>
</dbReference>
<comment type="caution">
    <text evidence="6">The sequence shown here is derived from an EMBL/GenBank/DDBJ whole genome shotgun (WGS) entry which is preliminary data.</text>
</comment>
<feature type="zinc finger region" description="FLZ-type" evidence="3">
    <location>
        <begin position="240"/>
        <end position="284"/>
    </location>
</feature>
<evidence type="ECO:0000256" key="4">
    <source>
        <dbReference type="SAM" id="MobiDB-lite"/>
    </source>
</evidence>
<gene>
    <name evidence="6" type="ORF">MKW94_013580</name>
</gene>
<evidence type="ECO:0000313" key="7">
    <source>
        <dbReference type="Proteomes" id="UP001177140"/>
    </source>
</evidence>
<accession>A0AA41VST2</accession>
<dbReference type="EMBL" id="JAJJMA010286188">
    <property type="protein sequence ID" value="MCL7046835.1"/>
    <property type="molecule type" value="Genomic_DNA"/>
</dbReference>
<keyword evidence="7" id="KW-1185">Reference proteome</keyword>
<keyword evidence="2" id="KW-0479">Metal-binding</keyword>
<dbReference type="AlphaFoldDB" id="A0AA41VST2"/>
<comment type="similarity">
    <text evidence="1">Belongs to the FLZ family.</text>
</comment>
<sequence length="291" mass="32012">MLRKRSRTVTTTSNQASSMGSDNGYYLSSPRDKFIKPTPPLISPRLLFSVSNGLLSETDNNSSSLKSPTSILDNKPFFANPFSTSSSTTKSWEKKVESGIGLGILDALLDDEKQPNQKSSSRMVLFGSQLKIQIPPLVPTASPSSTDFGINTPIHEMGCSSQLFSPSEKTPRVFTGCLSASEMESSEDYTCVITHGPNPRTTHIFDNCIVKDCCGVVGFSSPKKVNVCLSEKSEDYPSKNFLSFCHTCKKHLEQGKDIYIYRGEKAFCSHECRNEEILLDEGREKSGLDCS</sequence>
<dbReference type="Proteomes" id="UP001177140">
    <property type="component" value="Unassembled WGS sequence"/>
</dbReference>
<feature type="compositionally biased region" description="Polar residues" evidence="4">
    <location>
        <begin position="8"/>
        <end position="21"/>
    </location>
</feature>
<evidence type="ECO:0000313" key="6">
    <source>
        <dbReference type="EMBL" id="MCL7046835.1"/>
    </source>
</evidence>
<dbReference type="GO" id="GO:0046872">
    <property type="term" value="F:metal ion binding"/>
    <property type="evidence" value="ECO:0007669"/>
    <property type="project" value="UniProtKB-KW"/>
</dbReference>
<dbReference type="Pfam" id="PF04570">
    <property type="entry name" value="zf-FLZ"/>
    <property type="match status" value="1"/>
</dbReference>
<organism evidence="6 7">
    <name type="scientific">Papaver nudicaule</name>
    <name type="common">Iceland poppy</name>
    <dbReference type="NCBI Taxonomy" id="74823"/>
    <lineage>
        <taxon>Eukaryota</taxon>
        <taxon>Viridiplantae</taxon>
        <taxon>Streptophyta</taxon>
        <taxon>Embryophyta</taxon>
        <taxon>Tracheophyta</taxon>
        <taxon>Spermatophyta</taxon>
        <taxon>Magnoliopsida</taxon>
        <taxon>Ranunculales</taxon>
        <taxon>Papaveraceae</taxon>
        <taxon>Papaveroideae</taxon>
        <taxon>Papaver</taxon>
    </lineage>
</organism>
<protein>
    <recommendedName>
        <fullName evidence="5">FLZ-type domain-containing protein</fullName>
    </recommendedName>
</protein>
<proteinExistence type="inferred from homology"/>
<dbReference type="InterPro" id="IPR007650">
    <property type="entry name" value="Zf-FLZ_dom"/>
</dbReference>